<name>D3BGY2_HETP5</name>
<dbReference type="Proteomes" id="UP000001396">
    <property type="component" value="Unassembled WGS sequence"/>
</dbReference>
<dbReference type="SUPFAM" id="SSF53335">
    <property type="entry name" value="S-adenosyl-L-methionine-dependent methyltransferases"/>
    <property type="match status" value="1"/>
</dbReference>
<evidence type="ECO:0000313" key="2">
    <source>
        <dbReference type="EMBL" id="EFA79366.1"/>
    </source>
</evidence>
<dbReference type="InterPro" id="IPR029063">
    <property type="entry name" value="SAM-dependent_MTases_sf"/>
</dbReference>
<evidence type="ECO:0000313" key="3">
    <source>
        <dbReference type="Proteomes" id="UP000001396"/>
    </source>
</evidence>
<protein>
    <recommendedName>
        <fullName evidence="1">Methyltransferase type 11 domain-containing protein</fullName>
    </recommendedName>
</protein>
<accession>D3BGY2</accession>
<dbReference type="AlphaFoldDB" id="D3BGY2"/>
<dbReference type="CDD" id="cd02440">
    <property type="entry name" value="AdoMet_MTases"/>
    <property type="match status" value="1"/>
</dbReference>
<dbReference type="Gene3D" id="3.40.50.150">
    <property type="entry name" value="Vaccinia Virus protein VP39"/>
    <property type="match status" value="1"/>
</dbReference>
<evidence type="ECO:0000259" key="1">
    <source>
        <dbReference type="Pfam" id="PF08241"/>
    </source>
</evidence>
<proteinExistence type="predicted"/>
<dbReference type="GeneID" id="31363265"/>
<dbReference type="InParanoid" id="D3BGY2"/>
<keyword evidence="3" id="KW-1185">Reference proteome</keyword>
<dbReference type="RefSeq" id="XP_020431487.1">
    <property type="nucleotide sequence ID" value="XM_020578618.1"/>
</dbReference>
<sequence length="133" mass="15362">MLNQTRNLVGENNPKVQLLNKSIEELELPENSVDVVVSSYTIHNIVDYSGLVSKIKEILKPDGEFIFLVIHPIYTAGVEHQWVQLNNEKAWCIKNYNVEGIRVEQTSFMIKNFKFCHRPILHTIMSDTLFTVC</sequence>
<reference evidence="2 3" key="1">
    <citation type="journal article" date="2011" name="Genome Res.">
        <title>Phylogeny-wide analysis of social amoeba genomes highlights ancient origins for complex intercellular communication.</title>
        <authorList>
            <person name="Heidel A.J."/>
            <person name="Lawal H.M."/>
            <person name="Felder M."/>
            <person name="Schilde C."/>
            <person name="Helps N.R."/>
            <person name="Tunggal B."/>
            <person name="Rivero F."/>
            <person name="John U."/>
            <person name="Schleicher M."/>
            <person name="Eichinger L."/>
            <person name="Platzer M."/>
            <person name="Noegel A.A."/>
            <person name="Schaap P."/>
            <person name="Gloeckner G."/>
        </authorList>
    </citation>
    <scope>NUCLEOTIDE SEQUENCE [LARGE SCALE GENOMIC DNA]</scope>
    <source>
        <strain evidence="3">ATCC 26659 / Pp 5 / PN500</strain>
    </source>
</reference>
<dbReference type="GO" id="GO:0008757">
    <property type="term" value="F:S-adenosylmethionine-dependent methyltransferase activity"/>
    <property type="evidence" value="ECO:0007669"/>
    <property type="project" value="InterPro"/>
</dbReference>
<dbReference type="EMBL" id="ADBJ01000035">
    <property type="protein sequence ID" value="EFA79366.1"/>
    <property type="molecule type" value="Genomic_DNA"/>
</dbReference>
<organism evidence="2 3">
    <name type="scientific">Heterostelium pallidum (strain ATCC 26659 / Pp 5 / PN500)</name>
    <name type="common">Cellular slime mold</name>
    <name type="synonym">Polysphondylium pallidum</name>
    <dbReference type="NCBI Taxonomy" id="670386"/>
    <lineage>
        <taxon>Eukaryota</taxon>
        <taxon>Amoebozoa</taxon>
        <taxon>Evosea</taxon>
        <taxon>Eumycetozoa</taxon>
        <taxon>Dictyostelia</taxon>
        <taxon>Acytosteliales</taxon>
        <taxon>Acytosteliaceae</taxon>
        <taxon>Heterostelium</taxon>
    </lineage>
</organism>
<comment type="caution">
    <text evidence="2">The sequence shown here is derived from an EMBL/GenBank/DDBJ whole genome shotgun (WGS) entry which is preliminary data.</text>
</comment>
<feature type="domain" description="Methyltransferase type 11" evidence="1">
    <location>
        <begin position="2"/>
        <end position="67"/>
    </location>
</feature>
<dbReference type="Pfam" id="PF08241">
    <property type="entry name" value="Methyltransf_11"/>
    <property type="match status" value="1"/>
</dbReference>
<gene>
    <name evidence="2" type="ORF">PPL_07784</name>
</gene>
<dbReference type="InterPro" id="IPR013216">
    <property type="entry name" value="Methyltransf_11"/>
</dbReference>